<organism evidence="7 8">
    <name type="scientific">Uabimicrobium amorphum</name>
    <dbReference type="NCBI Taxonomy" id="2596890"/>
    <lineage>
        <taxon>Bacteria</taxon>
        <taxon>Pseudomonadati</taxon>
        <taxon>Planctomycetota</taxon>
        <taxon>Candidatus Uabimicrobiia</taxon>
        <taxon>Candidatus Uabimicrobiales</taxon>
        <taxon>Candidatus Uabimicrobiaceae</taxon>
        <taxon>Candidatus Uabimicrobium</taxon>
    </lineage>
</organism>
<dbReference type="EMBL" id="AP019860">
    <property type="protein sequence ID" value="BBM84548.1"/>
    <property type="molecule type" value="Genomic_DNA"/>
</dbReference>
<dbReference type="Gene3D" id="3.10.20.30">
    <property type="match status" value="1"/>
</dbReference>
<dbReference type="InterPro" id="IPR036884">
    <property type="entry name" value="2Fe-2S-bd_dom_sf"/>
</dbReference>
<keyword evidence="1" id="KW-0001">2Fe-2S</keyword>
<gene>
    <name evidence="7" type="ORF">UABAM_02909</name>
</gene>
<dbReference type="InterPro" id="IPR051452">
    <property type="entry name" value="Diverse_Oxidoreductases"/>
</dbReference>
<keyword evidence="2" id="KW-0479">Metal-binding</keyword>
<dbReference type="NCBIfam" id="TIGR01409">
    <property type="entry name" value="TAT_signal_seq"/>
    <property type="match status" value="1"/>
</dbReference>
<keyword evidence="3" id="KW-0560">Oxidoreductase</keyword>
<evidence type="ECO:0000256" key="4">
    <source>
        <dbReference type="ARBA" id="ARBA00023004"/>
    </source>
</evidence>
<dbReference type="FunFam" id="1.10.150.120:FF:000003">
    <property type="entry name" value="Carbon monoxide dehydrogenase, small subunit"/>
    <property type="match status" value="1"/>
</dbReference>
<dbReference type="GO" id="GO:0046872">
    <property type="term" value="F:metal ion binding"/>
    <property type="evidence" value="ECO:0007669"/>
    <property type="project" value="UniProtKB-KW"/>
</dbReference>
<dbReference type="OrthoDB" id="9796880at2"/>
<dbReference type="PANTHER" id="PTHR44379:SF5">
    <property type="entry name" value="OXIDOREDUCTASE WITH IRON-SULFUR SUBUNIT"/>
    <property type="match status" value="1"/>
</dbReference>
<dbReference type="SUPFAM" id="SSF47741">
    <property type="entry name" value="CO dehydrogenase ISP C-domain like"/>
    <property type="match status" value="1"/>
</dbReference>
<dbReference type="KEGG" id="uam:UABAM_02909"/>
<sequence>MEEKKNLSQKEISRRSFLKGAGIASVGAVIATTASVDIKADTKNDSDVIGKNGISCEFDVNGKKYAQKVPPRTTLAELLREDLNLTGTKVVCDRGACGACTVIVDGKSVCSCMTLAIDSAGKKIETIEGLANGDELHPLQEAFVNHDALQCGFCTPGMVMSCKNLLDHNAQPTLPEVRKAVSGNLCRCGTYPHVFKAVMDVSGKKGE</sequence>
<dbReference type="PROSITE" id="PS51318">
    <property type="entry name" value="TAT"/>
    <property type="match status" value="1"/>
</dbReference>
<reference evidence="7 8" key="1">
    <citation type="submission" date="2019-08" db="EMBL/GenBank/DDBJ databases">
        <title>Complete genome sequence of Candidatus Uab amorphum.</title>
        <authorList>
            <person name="Shiratori T."/>
            <person name="Suzuki S."/>
            <person name="Kakizawa Y."/>
            <person name="Ishida K."/>
        </authorList>
    </citation>
    <scope>NUCLEOTIDE SEQUENCE [LARGE SCALE GENOMIC DNA]</scope>
    <source>
        <strain evidence="7 8">SRT547</strain>
    </source>
</reference>
<feature type="domain" description="2Fe-2S ferredoxin-type" evidence="6">
    <location>
        <begin position="54"/>
        <end position="130"/>
    </location>
</feature>
<evidence type="ECO:0000313" key="8">
    <source>
        <dbReference type="Proteomes" id="UP000326354"/>
    </source>
</evidence>
<keyword evidence="5" id="KW-0411">Iron-sulfur</keyword>
<dbReference type="PROSITE" id="PS51085">
    <property type="entry name" value="2FE2S_FER_2"/>
    <property type="match status" value="1"/>
</dbReference>
<dbReference type="Proteomes" id="UP000326354">
    <property type="component" value="Chromosome"/>
</dbReference>
<dbReference type="InterPro" id="IPR006311">
    <property type="entry name" value="TAT_signal"/>
</dbReference>
<dbReference type="SUPFAM" id="SSF54292">
    <property type="entry name" value="2Fe-2S ferredoxin-like"/>
    <property type="match status" value="1"/>
</dbReference>
<dbReference type="Pfam" id="PF00111">
    <property type="entry name" value="Fer2"/>
    <property type="match status" value="1"/>
</dbReference>
<dbReference type="GO" id="GO:0016491">
    <property type="term" value="F:oxidoreductase activity"/>
    <property type="evidence" value="ECO:0007669"/>
    <property type="project" value="UniProtKB-KW"/>
</dbReference>
<dbReference type="FunFam" id="3.10.20.30:FF:000020">
    <property type="entry name" value="Xanthine dehydrogenase iron-sulfur subunit"/>
    <property type="match status" value="1"/>
</dbReference>
<evidence type="ECO:0000259" key="6">
    <source>
        <dbReference type="PROSITE" id="PS51085"/>
    </source>
</evidence>
<dbReference type="InterPro" id="IPR019546">
    <property type="entry name" value="TAT_signal_bac_arc"/>
</dbReference>
<evidence type="ECO:0000256" key="2">
    <source>
        <dbReference type="ARBA" id="ARBA00022723"/>
    </source>
</evidence>
<accession>A0A5S9F3J0</accession>
<evidence type="ECO:0000256" key="1">
    <source>
        <dbReference type="ARBA" id="ARBA00022714"/>
    </source>
</evidence>
<evidence type="ECO:0000256" key="5">
    <source>
        <dbReference type="ARBA" id="ARBA00023014"/>
    </source>
</evidence>
<dbReference type="InterPro" id="IPR001041">
    <property type="entry name" value="2Fe-2S_ferredoxin-type"/>
</dbReference>
<dbReference type="Gene3D" id="1.10.150.120">
    <property type="entry name" value="[2Fe-2S]-binding domain"/>
    <property type="match status" value="1"/>
</dbReference>
<protein>
    <submittedName>
        <fullName evidence="7">(2Fe-2S)-binding protein</fullName>
    </submittedName>
</protein>
<dbReference type="RefSeq" id="WP_151968693.1">
    <property type="nucleotide sequence ID" value="NZ_AP019860.1"/>
</dbReference>
<evidence type="ECO:0000313" key="7">
    <source>
        <dbReference type="EMBL" id="BBM84548.1"/>
    </source>
</evidence>
<dbReference type="PROSITE" id="PS00197">
    <property type="entry name" value="2FE2S_FER_1"/>
    <property type="match status" value="1"/>
</dbReference>
<dbReference type="GO" id="GO:0051537">
    <property type="term" value="F:2 iron, 2 sulfur cluster binding"/>
    <property type="evidence" value="ECO:0007669"/>
    <property type="project" value="UniProtKB-KW"/>
</dbReference>
<dbReference type="CDD" id="cd00207">
    <property type="entry name" value="fer2"/>
    <property type="match status" value="1"/>
</dbReference>
<dbReference type="PANTHER" id="PTHR44379">
    <property type="entry name" value="OXIDOREDUCTASE WITH IRON-SULFUR SUBUNIT"/>
    <property type="match status" value="1"/>
</dbReference>
<dbReference type="InterPro" id="IPR002888">
    <property type="entry name" value="2Fe-2S-bd"/>
</dbReference>
<dbReference type="InterPro" id="IPR006058">
    <property type="entry name" value="2Fe2S_fd_BS"/>
</dbReference>
<dbReference type="InterPro" id="IPR012675">
    <property type="entry name" value="Beta-grasp_dom_sf"/>
</dbReference>
<name>A0A5S9F3J0_UABAM</name>
<evidence type="ECO:0000256" key="3">
    <source>
        <dbReference type="ARBA" id="ARBA00023002"/>
    </source>
</evidence>
<dbReference type="AlphaFoldDB" id="A0A5S9F3J0"/>
<dbReference type="InterPro" id="IPR036010">
    <property type="entry name" value="2Fe-2S_ferredoxin-like_sf"/>
</dbReference>
<proteinExistence type="predicted"/>
<dbReference type="Pfam" id="PF01799">
    <property type="entry name" value="Fer2_2"/>
    <property type="match status" value="1"/>
</dbReference>
<keyword evidence="4" id="KW-0408">Iron</keyword>
<keyword evidence="8" id="KW-1185">Reference proteome</keyword>